<dbReference type="EMBL" id="CM000766">
    <property type="protein sequence ID" value="OQU80271.1"/>
    <property type="molecule type" value="Genomic_DNA"/>
</dbReference>
<evidence type="ECO:0000256" key="2">
    <source>
        <dbReference type="SAM" id="Coils"/>
    </source>
</evidence>
<evidence type="ECO:0000256" key="3">
    <source>
        <dbReference type="SAM" id="MobiDB-lite"/>
    </source>
</evidence>
<dbReference type="AlphaFoldDB" id="A0A1Z5RA08"/>
<feature type="region of interest" description="Disordered" evidence="3">
    <location>
        <begin position="121"/>
        <end position="153"/>
    </location>
</feature>
<feature type="compositionally biased region" description="Basic residues" evidence="3">
    <location>
        <begin position="437"/>
        <end position="446"/>
    </location>
</feature>
<dbReference type="InterPro" id="IPR051714">
    <property type="entry name" value="Znf_CCHC_NABP"/>
</dbReference>
<gene>
    <name evidence="5" type="ORF">SORBI_3007G103350</name>
</gene>
<feature type="domain" description="CCHC-type" evidence="4">
    <location>
        <begin position="506"/>
        <end position="520"/>
    </location>
</feature>
<feature type="coiled-coil region" evidence="2">
    <location>
        <begin position="280"/>
        <end position="307"/>
    </location>
</feature>
<dbReference type="GO" id="GO:0005737">
    <property type="term" value="C:cytoplasm"/>
    <property type="evidence" value="ECO:0000318"/>
    <property type="project" value="GO_Central"/>
</dbReference>
<proteinExistence type="predicted"/>
<organism evidence="5 6">
    <name type="scientific">Sorghum bicolor</name>
    <name type="common">Sorghum</name>
    <name type="synonym">Sorghum vulgare</name>
    <dbReference type="NCBI Taxonomy" id="4558"/>
    <lineage>
        <taxon>Eukaryota</taxon>
        <taxon>Viridiplantae</taxon>
        <taxon>Streptophyta</taxon>
        <taxon>Embryophyta</taxon>
        <taxon>Tracheophyta</taxon>
        <taxon>Spermatophyta</taxon>
        <taxon>Magnoliopsida</taxon>
        <taxon>Liliopsida</taxon>
        <taxon>Poales</taxon>
        <taxon>Poaceae</taxon>
        <taxon>PACMAD clade</taxon>
        <taxon>Panicoideae</taxon>
        <taxon>Andropogonodae</taxon>
        <taxon>Andropogoneae</taxon>
        <taxon>Sorghinae</taxon>
        <taxon>Sorghum</taxon>
    </lineage>
</organism>
<evidence type="ECO:0000259" key="4">
    <source>
        <dbReference type="PROSITE" id="PS50158"/>
    </source>
</evidence>
<dbReference type="Gramene" id="OQU80271">
    <property type="protein sequence ID" value="OQU80271"/>
    <property type="gene ID" value="SORBI_3007G103350"/>
</dbReference>
<dbReference type="InParanoid" id="A0A1Z5RA08"/>
<keyword evidence="1" id="KW-0479">Metal-binding</keyword>
<dbReference type="Gene3D" id="4.10.60.10">
    <property type="entry name" value="Zinc finger, CCHC-type"/>
    <property type="match status" value="3"/>
</dbReference>
<dbReference type="STRING" id="4558.A0A1Z5RA08"/>
<protein>
    <recommendedName>
        <fullName evidence="4">CCHC-type domain-containing protein</fullName>
    </recommendedName>
</protein>
<feature type="domain" description="CCHC-type" evidence="4">
    <location>
        <begin position="458"/>
        <end position="473"/>
    </location>
</feature>
<evidence type="ECO:0000256" key="1">
    <source>
        <dbReference type="PROSITE-ProRule" id="PRU00047"/>
    </source>
</evidence>
<dbReference type="GO" id="GO:0045182">
    <property type="term" value="F:translation regulator activity"/>
    <property type="evidence" value="ECO:0000318"/>
    <property type="project" value="GO_Central"/>
</dbReference>
<sequence length="580" mass="66078">MASSGIDDCETHIFYGTNFALWKNHMLDHFRAKGPKFWWIVLFELDCVAYCYLIKSLSFELFDRINSKGTTYEMWESIKHTFGDSSTWDDGKFKKEEPKVEIHEDAEHDHNKVVVEDCSTSWSSEDEDDGYESDASTSSSTSSHSSMSHGDGKESIGGVIVDCDDPNFELVCRLSKALRNDMAKTSKLKNENSFLKTTCEQQKHLLYVTTCSHEELKLVHEKLCVTHDNLSSSLGSNDQSYDITNPCDVGKKHVSTSCDDLLFMPCSSQLDTCSTSISCETNLLKENNELKNEVKNLSNKLERCYNSKVTFGHILKTQKKYGDKCGLGFKKKMTKGKRKKEREMLSHFMCYQCHEVGHLANGCPNKEKLKKMKEEERLKHVKCFKCRTWGHLTTMCPTKQLVKQQVKPQPKPQVEKEKTPQAQVKIYHEDGGDMGMMKKKTRRGGRQSRSSKDLSHIKCFECKNDGHFASKCPIKLEKKAQATFKRQGNEKQHMSKEEKAQSKRSCYLCRERGHMAHSCPLGNSSKPISIDNHNMLRNDGDGTSMVAIAKYPATHTKAMPKYVASNLRRLKLVWVPSKSG</sequence>
<evidence type="ECO:0000313" key="6">
    <source>
        <dbReference type="Proteomes" id="UP000000768"/>
    </source>
</evidence>
<dbReference type="PROSITE" id="PS50158">
    <property type="entry name" value="ZF_CCHC"/>
    <property type="match status" value="3"/>
</dbReference>
<dbReference type="InterPro" id="IPR036875">
    <property type="entry name" value="Znf_CCHC_sf"/>
</dbReference>
<dbReference type="SUPFAM" id="SSF57756">
    <property type="entry name" value="Retrovirus zinc finger-like domains"/>
    <property type="match status" value="3"/>
</dbReference>
<dbReference type="GO" id="GO:2000767">
    <property type="term" value="P:positive regulation of cytoplasmic translation"/>
    <property type="evidence" value="ECO:0000318"/>
    <property type="project" value="GO_Central"/>
</dbReference>
<feature type="compositionally biased region" description="Low complexity" evidence="3">
    <location>
        <begin position="133"/>
        <end position="149"/>
    </location>
</feature>
<dbReference type="GO" id="GO:0008270">
    <property type="term" value="F:zinc ion binding"/>
    <property type="evidence" value="ECO:0007669"/>
    <property type="project" value="UniProtKB-KW"/>
</dbReference>
<feature type="region of interest" description="Disordered" evidence="3">
    <location>
        <begin position="432"/>
        <end position="452"/>
    </location>
</feature>
<keyword evidence="1" id="KW-0862">Zinc</keyword>
<reference evidence="6" key="2">
    <citation type="journal article" date="2018" name="Plant J.">
        <title>The Sorghum bicolor reference genome: improved assembly, gene annotations, a transcriptome atlas, and signatures of genome organization.</title>
        <authorList>
            <person name="McCormick R.F."/>
            <person name="Truong S.K."/>
            <person name="Sreedasyam A."/>
            <person name="Jenkins J."/>
            <person name="Shu S."/>
            <person name="Sims D."/>
            <person name="Kennedy M."/>
            <person name="Amirebrahimi M."/>
            <person name="Weers B.D."/>
            <person name="McKinley B."/>
            <person name="Mattison A."/>
            <person name="Morishige D.T."/>
            <person name="Grimwood J."/>
            <person name="Schmutz J."/>
            <person name="Mullet J.E."/>
        </authorList>
    </citation>
    <scope>NUCLEOTIDE SEQUENCE [LARGE SCALE GENOMIC DNA]</scope>
    <source>
        <strain evidence="6">cv. BTx623</strain>
    </source>
</reference>
<evidence type="ECO:0000313" key="5">
    <source>
        <dbReference type="EMBL" id="OQU80271.1"/>
    </source>
</evidence>
<dbReference type="GO" id="GO:0003727">
    <property type="term" value="F:single-stranded RNA binding"/>
    <property type="evidence" value="ECO:0000318"/>
    <property type="project" value="GO_Central"/>
</dbReference>
<dbReference type="Proteomes" id="UP000000768">
    <property type="component" value="Chromosome 7"/>
</dbReference>
<accession>A0A1Z5RA08</accession>
<reference evidence="5 6" key="1">
    <citation type="journal article" date="2009" name="Nature">
        <title>The Sorghum bicolor genome and the diversification of grasses.</title>
        <authorList>
            <person name="Paterson A.H."/>
            <person name="Bowers J.E."/>
            <person name="Bruggmann R."/>
            <person name="Dubchak I."/>
            <person name="Grimwood J."/>
            <person name="Gundlach H."/>
            <person name="Haberer G."/>
            <person name="Hellsten U."/>
            <person name="Mitros T."/>
            <person name="Poliakov A."/>
            <person name="Schmutz J."/>
            <person name="Spannagl M."/>
            <person name="Tang H."/>
            <person name="Wang X."/>
            <person name="Wicker T."/>
            <person name="Bharti A.K."/>
            <person name="Chapman J."/>
            <person name="Feltus F.A."/>
            <person name="Gowik U."/>
            <person name="Grigoriev I.V."/>
            <person name="Lyons E."/>
            <person name="Maher C.A."/>
            <person name="Martis M."/>
            <person name="Narechania A."/>
            <person name="Otillar R.P."/>
            <person name="Penning B.W."/>
            <person name="Salamov A.A."/>
            <person name="Wang Y."/>
            <person name="Zhang L."/>
            <person name="Carpita N.C."/>
            <person name="Freeling M."/>
            <person name="Gingle A.R."/>
            <person name="Hash C.T."/>
            <person name="Keller B."/>
            <person name="Klein P."/>
            <person name="Kresovich S."/>
            <person name="McCann M.C."/>
            <person name="Ming R."/>
            <person name="Peterson D.G."/>
            <person name="Mehboob-ur-Rahman"/>
            <person name="Ware D."/>
            <person name="Westhoff P."/>
            <person name="Mayer K.F."/>
            <person name="Messing J."/>
            <person name="Rokhsar D.S."/>
        </authorList>
    </citation>
    <scope>NUCLEOTIDE SEQUENCE [LARGE SCALE GENOMIC DNA]</scope>
    <source>
        <strain evidence="6">cv. BTx623</strain>
    </source>
</reference>
<keyword evidence="2" id="KW-0175">Coiled coil</keyword>
<feature type="domain" description="CCHC-type" evidence="4">
    <location>
        <begin position="350"/>
        <end position="365"/>
    </location>
</feature>
<dbReference type="Pfam" id="PF00098">
    <property type="entry name" value="zf-CCHC"/>
    <property type="match status" value="2"/>
</dbReference>
<keyword evidence="6" id="KW-1185">Reference proteome</keyword>
<keyword evidence="1" id="KW-0863">Zinc-finger</keyword>
<dbReference type="SMART" id="SM00343">
    <property type="entry name" value="ZnF_C2HC"/>
    <property type="match status" value="4"/>
</dbReference>
<dbReference type="PANTHER" id="PTHR23002">
    <property type="entry name" value="ZINC FINGER CCHC DOMAIN CONTAINING PROTEIN"/>
    <property type="match status" value="1"/>
</dbReference>
<name>A0A1Z5RA08_SORBI</name>
<dbReference type="InterPro" id="IPR001878">
    <property type="entry name" value="Znf_CCHC"/>
</dbReference>
<dbReference type="GO" id="GO:0003729">
    <property type="term" value="F:mRNA binding"/>
    <property type="evidence" value="ECO:0000318"/>
    <property type="project" value="GO_Central"/>
</dbReference>